<dbReference type="InterPro" id="IPR050747">
    <property type="entry name" value="Mitochondrial_chaperone_BCS1"/>
</dbReference>
<dbReference type="GO" id="GO:0016301">
    <property type="term" value="F:kinase activity"/>
    <property type="evidence" value="ECO:0007669"/>
    <property type="project" value="UniProtKB-KW"/>
</dbReference>
<protein>
    <submittedName>
        <fullName evidence="3">Guanylate kinase</fullName>
    </submittedName>
</protein>
<dbReference type="SUPFAM" id="SSF52540">
    <property type="entry name" value="P-loop containing nucleoside triphosphate hydrolases"/>
    <property type="match status" value="1"/>
</dbReference>
<keyword evidence="3" id="KW-0808">Transferase</keyword>
<dbReference type="AlphaFoldDB" id="A0A841HLF7"/>
<dbReference type="PANTHER" id="PTHR23070">
    <property type="entry name" value="BCS1 AAA-TYPE ATPASE"/>
    <property type="match status" value="1"/>
</dbReference>
<dbReference type="SMART" id="SM00382">
    <property type="entry name" value="AAA"/>
    <property type="match status" value="1"/>
</dbReference>
<evidence type="ECO:0000313" key="4">
    <source>
        <dbReference type="Proteomes" id="UP000588068"/>
    </source>
</evidence>
<comment type="caution">
    <text evidence="3">The sequence shown here is derived from an EMBL/GenBank/DDBJ whole genome shotgun (WGS) entry which is preliminary data.</text>
</comment>
<dbReference type="InterPro" id="IPR003959">
    <property type="entry name" value="ATPase_AAA_core"/>
</dbReference>
<keyword evidence="3" id="KW-0418">Kinase</keyword>
<gene>
    <name evidence="3" type="ORF">HNQ60_001916</name>
</gene>
<dbReference type="RefSeq" id="WP_184331029.1">
    <property type="nucleotide sequence ID" value="NZ_JACHHZ010000002.1"/>
</dbReference>
<dbReference type="EMBL" id="JACHHZ010000002">
    <property type="protein sequence ID" value="MBB6093038.1"/>
    <property type="molecule type" value="Genomic_DNA"/>
</dbReference>
<feature type="domain" description="AAA+ ATPase" evidence="2">
    <location>
        <begin position="192"/>
        <end position="321"/>
    </location>
</feature>
<accession>A0A841HLF7</accession>
<organism evidence="3 4">
    <name type="scientific">Povalibacter uvarum</name>
    <dbReference type="NCBI Taxonomy" id="732238"/>
    <lineage>
        <taxon>Bacteria</taxon>
        <taxon>Pseudomonadati</taxon>
        <taxon>Pseudomonadota</taxon>
        <taxon>Gammaproteobacteria</taxon>
        <taxon>Steroidobacterales</taxon>
        <taxon>Steroidobacteraceae</taxon>
        <taxon>Povalibacter</taxon>
    </lineage>
</organism>
<dbReference type="CDD" id="cd00009">
    <property type="entry name" value="AAA"/>
    <property type="match status" value="1"/>
</dbReference>
<reference evidence="3 4" key="1">
    <citation type="submission" date="2020-08" db="EMBL/GenBank/DDBJ databases">
        <title>Genomic Encyclopedia of Type Strains, Phase IV (KMG-IV): sequencing the most valuable type-strain genomes for metagenomic binning, comparative biology and taxonomic classification.</title>
        <authorList>
            <person name="Goeker M."/>
        </authorList>
    </citation>
    <scope>NUCLEOTIDE SEQUENCE [LARGE SCALE GENOMIC DNA]</scope>
    <source>
        <strain evidence="3 4">DSM 26723</strain>
    </source>
</reference>
<sequence length="369" mass="41160">MDIDNLNPECGREDRRSLSAGLSFHHELYDLGDTVLKTRAIRALENVAARYPICRSVRCATRRKVEDVFDDLALHMGMTALRMDEGTLLLDGPGVFVQAEGRRKAEYCSCSFGIWAESKARADEVRDTLFRLVGERYSPSQMFTIDWHFMNSRSGLSSASFDELAVEPIYDEAYPTLREPVQNFIRRYLDASETVLILLGPPGTGKTRLVRAILGEMSKRRHKSANVMYTGDKRALENDEIFVDFITGSHDAFVIEDADHLLLARNNGNHDLHRFLAIADGVVRAQGRKIIFTTNLPNVSDIDEALLRPGRCFATVRTRGLSGPETSALLTRLARDEVHREAVLAKVMPAGTPSVSIATVYRASATLEA</sequence>
<dbReference type="Proteomes" id="UP000588068">
    <property type="component" value="Unassembled WGS sequence"/>
</dbReference>
<name>A0A841HLF7_9GAMM</name>
<keyword evidence="4" id="KW-1185">Reference proteome</keyword>
<comment type="similarity">
    <text evidence="1">Belongs to the AAA ATPase family. BCS1 subfamily.</text>
</comment>
<evidence type="ECO:0000256" key="1">
    <source>
        <dbReference type="ARBA" id="ARBA00007448"/>
    </source>
</evidence>
<evidence type="ECO:0000259" key="2">
    <source>
        <dbReference type="SMART" id="SM00382"/>
    </source>
</evidence>
<proteinExistence type="inferred from homology"/>
<dbReference type="GO" id="GO:0005524">
    <property type="term" value="F:ATP binding"/>
    <property type="evidence" value="ECO:0007669"/>
    <property type="project" value="InterPro"/>
</dbReference>
<dbReference type="InterPro" id="IPR003593">
    <property type="entry name" value="AAA+_ATPase"/>
</dbReference>
<dbReference type="Gene3D" id="3.40.50.300">
    <property type="entry name" value="P-loop containing nucleotide triphosphate hydrolases"/>
    <property type="match status" value="1"/>
</dbReference>
<dbReference type="InterPro" id="IPR027417">
    <property type="entry name" value="P-loop_NTPase"/>
</dbReference>
<dbReference type="Pfam" id="PF00004">
    <property type="entry name" value="AAA"/>
    <property type="match status" value="1"/>
</dbReference>
<evidence type="ECO:0000313" key="3">
    <source>
        <dbReference type="EMBL" id="MBB6093038.1"/>
    </source>
</evidence>
<dbReference type="GO" id="GO:0016887">
    <property type="term" value="F:ATP hydrolysis activity"/>
    <property type="evidence" value="ECO:0007669"/>
    <property type="project" value="InterPro"/>
</dbReference>